<proteinExistence type="inferred from homology"/>
<dbReference type="GO" id="GO:0006426">
    <property type="term" value="P:glycyl-tRNA aminoacylation"/>
    <property type="evidence" value="ECO:0007669"/>
    <property type="project" value="UniProtKB-UniRule"/>
</dbReference>
<gene>
    <name evidence="10" type="primary">glyS</name>
    <name evidence="12" type="ORF">D7X12_28220</name>
</gene>
<dbReference type="InterPro" id="IPR006194">
    <property type="entry name" value="Gly-tRNA-synth_heterodimer"/>
</dbReference>
<dbReference type="RefSeq" id="WP_120628364.1">
    <property type="nucleotide sequence ID" value="NZ_RAWG01000220.1"/>
</dbReference>
<evidence type="ECO:0000256" key="5">
    <source>
        <dbReference type="ARBA" id="ARBA00022741"/>
    </source>
</evidence>
<dbReference type="GO" id="GO:0006420">
    <property type="term" value="P:arginyl-tRNA aminoacylation"/>
    <property type="evidence" value="ECO:0007669"/>
    <property type="project" value="InterPro"/>
</dbReference>
<evidence type="ECO:0000256" key="3">
    <source>
        <dbReference type="ARBA" id="ARBA00022490"/>
    </source>
</evidence>
<keyword evidence="7 10" id="KW-0648">Protein biosynthesis</keyword>
<dbReference type="EC" id="6.1.1.14" evidence="10"/>
<dbReference type="HAMAP" id="MF_00255">
    <property type="entry name" value="Gly_tRNA_synth_beta"/>
    <property type="match status" value="1"/>
</dbReference>
<dbReference type="GO" id="GO:0005524">
    <property type="term" value="F:ATP binding"/>
    <property type="evidence" value="ECO:0007669"/>
    <property type="project" value="UniProtKB-UniRule"/>
</dbReference>
<evidence type="ECO:0000256" key="7">
    <source>
        <dbReference type="ARBA" id="ARBA00022917"/>
    </source>
</evidence>
<evidence type="ECO:0000313" key="12">
    <source>
        <dbReference type="EMBL" id="RKH37839.1"/>
    </source>
</evidence>
<name>A0A3A8N2U1_9BACT</name>
<evidence type="ECO:0000256" key="8">
    <source>
        <dbReference type="ARBA" id="ARBA00023146"/>
    </source>
</evidence>
<comment type="subcellular location">
    <subcellularLocation>
        <location evidence="1 10">Cytoplasm</location>
    </subcellularLocation>
</comment>
<keyword evidence="6 10" id="KW-0067">ATP-binding</keyword>
<evidence type="ECO:0000256" key="4">
    <source>
        <dbReference type="ARBA" id="ARBA00022598"/>
    </source>
</evidence>
<keyword evidence="4 10" id="KW-0436">Ligase</keyword>
<evidence type="ECO:0000256" key="10">
    <source>
        <dbReference type="HAMAP-Rule" id="MF_00255"/>
    </source>
</evidence>
<evidence type="ECO:0000313" key="13">
    <source>
        <dbReference type="Proteomes" id="UP000273405"/>
    </source>
</evidence>
<dbReference type="InterPro" id="IPR015944">
    <property type="entry name" value="Gly-tRNA-synth_bsu"/>
</dbReference>
<evidence type="ECO:0000256" key="6">
    <source>
        <dbReference type="ARBA" id="ARBA00022840"/>
    </source>
</evidence>
<dbReference type="EMBL" id="RAWG01000220">
    <property type="protein sequence ID" value="RKH37839.1"/>
    <property type="molecule type" value="Genomic_DNA"/>
</dbReference>
<feature type="domain" description="DALR anticodon binding" evidence="11">
    <location>
        <begin position="587"/>
        <end position="688"/>
    </location>
</feature>
<keyword evidence="13" id="KW-1185">Reference proteome</keyword>
<accession>A0A3A8N2U1</accession>
<evidence type="ECO:0000256" key="2">
    <source>
        <dbReference type="ARBA" id="ARBA00008226"/>
    </source>
</evidence>
<comment type="similarity">
    <text evidence="2 10">Belongs to the class-II aminoacyl-tRNA synthetase family.</text>
</comment>
<reference evidence="13" key="1">
    <citation type="submission" date="2018-09" db="EMBL/GenBank/DDBJ databases">
        <authorList>
            <person name="Livingstone P.G."/>
            <person name="Whitworth D.E."/>
        </authorList>
    </citation>
    <scope>NUCLEOTIDE SEQUENCE [LARGE SCALE GENOMIC DNA]</scope>
    <source>
        <strain evidence="13">CA040B</strain>
    </source>
</reference>
<keyword evidence="5 10" id="KW-0547">Nucleotide-binding</keyword>
<dbReference type="GO" id="GO:0004820">
    <property type="term" value="F:glycine-tRNA ligase activity"/>
    <property type="evidence" value="ECO:0007669"/>
    <property type="project" value="UniProtKB-UniRule"/>
</dbReference>
<dbReference type="AlphaFoldDB" id="A0A3A8N2U1"/>
<dbReference type="Pfam" id="PF05746">
    <property type="entry name" value="DALR_1"/>
    <property type="match status" value="1"/>
</dbReference>
<sequence>MARDLLLEIGAEEIPASFIVPALEDLKRVLAERMADARLKHGDVRTFGTPRRLAVLVRDVADAGEDVTKEVLGPSAKAAFDAQGKPTKAAEKFAEGLKLSVEALGRTTTAKGEYVSARVEEKGRPADAILQDALHTAVHGINFRKSMRWGDVDTAFARPVQWLVALLGDTELPVVLGDVKSGRTTYGHRFLAPGPILLKAPTDYESALEKAHVLADIGKRRAALVQKVTAAAKKAGGQLLEDEGLVDQVTNLVELPSPVVGSFDERHLDLPPEVLVQEMKSHQRYFSLLDGQGKLLPKFIAVSNTPVRDEQLSLRGYERVLRARLADGRFFFDEDRKTPLGDRVEKLGRVMWQNQLGTYLEKVERFRSLAGWLAQHADRAGEAATVERAATLSKADLVTGMVGEFPELQGVMGREYARASGEPDAVALAISEHYLPRGAEDALPTQDAGALIGLADRLDSLCGIFAIGKAPSGAADPFALRRSCLAIIRIVLGRGYRFSLSAAVDEALRLLAPKLANVKRKPGEAAPREQVLEFFRGRLKALWGEQHRTDVVEAVLAVGFDDLVAAKKRLEALSPLVGHSDFQPLAAAFKRVVNIVEKQGKDVAGGQTNPQRFTDEPERNLHTAFTQARDKVGQHVRADDFAGALREITGLKPAVDTFFDKVMVMAEDKDLRENRIRFLTEIGALFNQVADFSKIQAEVAAAAA</sequence>
<organism evidence="12 13">
    <name type="scientific">Corallococcus sicarius</name>
    <dbReference type="NCBI Taxonomy" id="2316726"/>
    <lineage>
        <taxon>Bacteria</taxon>
        <taxon>Pseudomonadati</taxon>
        <taxon>Myxococcota</taxon>
        <taxon>Myxococcia</taxon>
        <taxon>Myxococcales</taxon>
        <taxon>Cystobacterineae</taxon>
        <taxon>Myxococcaceae</taxon>
        <taxon>Corallococcus</taxon>
    </lineage>
</organism>
<dbReference type="GO" id="GO:0005829">
    <property type="term" value="C:cytosol"/>
    <property type="evidence" value="ECO:0007669"/>
    <property type="project" value="TreeGrafter"/>
</dbReference>
<evidence type="ECO:0000256" key="9">
    <source>
        <dbReference type="ARBA" id="ARBA00047937"/>
    </source>
</evidence>
<dbReference type="PRINTS" id="PR01045">
    <property type="entry name" value="TRNASYNTHGB"/>
</dbReference>
<dbReference type="PROSITE" id="PS50861">
    <property type="entry name" value="AA_TRNA_LIGASE_II_GLYAB"/>
    <property type="match status" value="1"/>
</dbReference>
<dbReference type="PANTHER" id="PTHR30075:SF2">
    <property type="entry name" value="GLYCINE--TRNA LIGASE, CHLOROPLASTIC_MITOCHONDRIAL 2"/>
    <property type="match status" value="1"/>
</dbReference>
<dbReference type="Proteomes" id="UP000273405">
    <property type="component" value="Unassembled WGS sequence"/>
</dbReference>
<keyword evidence="8 10" id="KW-0030">Aminoacyl-tRNA synthetase</keyword>
<comment type="caution">
    <text evidence="12">The sequence shown here is derived from an EMBL/GenBank/DDBJ whole genome shotgun (WGS) entry which is preliminary data.</text>
</comment>
<protein>
    <recommendedName>
        <fullName evidence="10">Glycine--tRNA ligase beta subunit</fullName>
        <ecNumber evidence="10">6.1.1.14</ecNumber>
    </recommendedName>
    <alternativeName>
        <fullName evidence="10">Glycyl-tRNA synthetase beta subunit</fullName>
        <shortName evidence="10">GlyRS</shortName>
    </alternativeName>
</protein>
<dbReference type="Pfam" id="PF02092">
    <property type="entry name" value="tRNA_synt_2f"/>
    <property type="match status" value="1"/>
</dbReference>
<dbReference type="SUPFAM" id="SSF109604">
    <property type="entry name" value="HD-domain/PDEase-like"/>
    <property type="match status" value="1"/>
</dbReference>
<comment type="subunit">
    <text evidence="10">Tetramer of two alpha and two beta subunits.</text>
</comment>
<dbReference type="GO" id="GO:0004814">
    <property type="term" value="F:arginine-tRNA ligase activity"/>
    <property type="evidence" value="ECO:0007669"/>
    <property type="project" value="InterPro"/>
</dbReference>
<dbReference type="PANTHER" id="PTHR30075">
    <property type="entry name" value="GLYCYL-TRNA SYNTHETASE"/>
    <property type="match status" value="1"/>
</dbReference>
<dbReference type="OrthoDB" id="9775440at2"/>
<evidence type="ECO:0000256" key="1">
    <source>
        <dbReference type="ARBA" id="ARBA00004496"/>
    </source>
</evidence>
<comment type="catalytic activity">
    <reaction evidence="9 10">
        <text>tRNA(Gly) + glycine + ATP = glycyl-tRNA(Gly) + AMP + diphosphate</text>
        <dbReference type="Rhea" id="RHEA:16013"/>
        <dbReference type="Rhea" id="RHEA-COMP:9664"/>
        <dbReference type="Rhea" id="RHEA-COMP:9683"/>
        <dbReference type="ChEBI" id="CHEBI:30616"/>
        <dbReference type="ChEBI" id="CHEBI:33019"/>
        <dbReference type="ChEBI" id="CHEBI:57305"/>
        <dbReference type="ChEBI" id="CHEBI:78442"/>
        <dbReference type="ChEBI" id="CHEBI:78522"/>
        <dbReference type="ChEBI" id="CHEBI:456215"/>
        <dbReference type="EC" id="6.1.1.14"/>
    </reaction>
</comment>
<dbReference type="NCBIfam" id="TIGR00211">
    <property type="entry name" value="glyS"/>
    <property type="match status" value="1"/>
</dbReference>
<evidence type="ECO:0000259" key="11">
    <source>
        <dbReference type="Pfam" id="PF05746"/>
    </source>
</evidence>
<keyword evidence="3 10" id="KW-0963">Cytoplasm</keyword>
<dbReference type="InterPro" id="IPR008909">
    <property type="entry name" value="DALR_anticod-bd"/>
</dbReference>